<evidence type="ECO:0000313" key="1">
    <source>
        <dbReference type="EMBL" id="TWH64084.1"/>
    </source>
</evidence>
<reference evidence="1 2" key="1">
    <citation type="submission" date="2019-07" db="EMBL/GenBank/DDBJ databases">
        <title>Genomic Encyclopedia of Type Strains, Phase I: the one thousand microbial genomes (KMG-I) project.</title>
        <authorList>
            <person name="Kyrpides N."/>
        </authorList>
    </citation>
    <scope>NUCLEOTIDE SEQUENCE [LARGE SCALE GENOMIC DNA]</scope>
    <source>
        <strain evidence="1 2">DSM 375</strain>
    </source>
</reference>
<dbReference type="Proteomes" id="UP000319627">
    <property type="component" value="Unassembled WGS sequence"/>
</dbReference>
<dbReference type="EMBL" id="VLKG01000013">
    <property type="protein sequence ID" value="TWH64084.1"/>
    <property type="molecule type" value="Genomic_DNA"/>
</dbReference>
<dbReference type="RefSeq" id="WP_144572825.1">
    <property type="nucleotide sequence ID" value="NZ_VLKG01000013.1"/>
</dbReference>
<organism evidence="1 2">
    <name type="scientific">Azomonas agilis</name>
    <dbReference type="NCBI Taxonomy" id="116849"/>
    <lineage>
        <taxon>Bacteria</taxon>
        <taxon>Pseudomonadati</taxon>
        <taxon>Pseudomonadota</taxon>
        <taxon>Gammaproteobacteria</taxon>
        <taxon>Pseudomonadales</taxon>
        <taxon>Pseudomonadaceae</taxon>
        <taxon>Azomonas</taxon>
    </lineage>
</organism>
<evidence type="ECO:0000313" key="2">
    <source>
        <dbReference type="Proteomes" id="UP000319627"/>
    </source>
</evidence>
<sequence>MTKYSPYSIAQVVAELQSLHDLLSDVQGTEILTAVDPIQPAKIIPPAIPETPSISVVTEPPIPIHPVLSQDKAEQILQEILTEFQPRIEAELKQRVQQYLIPLSKDQSET</sequence>
<dbReference type="AlphaFoldDB" id="A0A562HZX1"/>
<name>A0A562HZX1_9GAMM</name>
<protein>
    <recommendedName>
        <fullName evidence="3">DNA polymerase III subunit chi</fullName>
    </recommendedName>
</protein>
<comment type="caution">
    <text evidence="1">The sequence shown here is derived from an EMBL/GenBank/DDBJ whole genome shotgun (WGS) entry which is preliminary data.</text>
</comment>
<keyword evidence="2" id="KW-1185">Reference proteome</keyword>
<accession>A0A562HZX1</accession>
<gene>
    <name evidence="1" type="ORF">LX59_02758</name>
</gene>
<evidence type="ECO:0008006" key="3">
    <source>
        <dbReference type="Google" id="ProtNLM"/>
    </source>
</evidence>
<proteinExistence type="predicted"/>